<evidence type="ECO:0000313" key="4">
    <source>
        <dbReference type="EMBL" id="GLC32478.1"/>
    </source>
</evidence>
<dbReference type="Pfam" id="PF01890">
    <property type="entry name" value="CbiG_C"/>
    <property type="match status" value="1"/>
</dbReference>
<evidence type="ECO:0000259" key="2">
    <source>
        <dbReference type="Pfam" id="PF11760"/>
    </source>
</evidence>
<dbReference type="InterPro" id="IPR002750">
    <property type="entry name" value="CobE/GbiG_C"/>
</dbReference>
<protein>
    <submittedName>
        <fullName evidence="4">Cobalamin biosynthesis protein CbiG</fullName>
    </submittedName>
</protein>
<dbReference type="Pfam" id="PF11760">
    <property type="entry name" value="CbiG_N"/>
    <property type="match status" value="1"/>
</dbReference>
<name>A0ABQ5NB76_9CLOT</name>
<dbReference type="PANTHER" id="PTHR37477:SF1">
    <property type="entry name" value="COBALT-PRECORRIN-5A HYDROLASE"/>
    <property type="match status" value="1"/>
</dbReference>
<keyword evidence="5" id="KW-1185">Reference proteome</keyword>
<evidence type="ECO:0000259" key="3">
    <source>
        <dbReference type="Pfam" id="PF11761"/>
    </source>
</evidence>
<dbReference type="InterPro" id="IPR021745">
    <property type="entry name" value="CbiG_mid"/>
</dbReference>
<dbReference type="InterPro" id="IPR052553">
    <property type="entry name" value="CbiG_hydrolase"/>
</dbReference>
<dbReference type="SUPFAM" id="SSF159672">
    <property type="entry name" value="CbiG N-terminal domain-like"/>
    <property type="match status" value="1"/>
</dbReference>
<dbReference type="EMBL" id="BRXR01000001">
    <property type="protein sequence ID" value="GLC32478.1"/>
    <property type="molecule type" value="Genomic_DNA"/>
</dbReference>
<feature type="domain" description="CobE/GbiG C-terminal" evidence="1">
    <location>
        <begin position="213"/>
        <end position="328"/>
    </location>
</feature>
<organism evidence="4 5">
    <name type="scientific">Clostridium omnivorum</name>
    <dbReference type="NCBI Taxonomy" id="1604902"/>
    <lineage>
        <taxon>Bacteria</taxon>
        <taxon>Bacillati</taxon>
        <taxon>Bacillota</taxon>
        <taxon>Clostridia</taxon>
        <taxon>Eubacteriales</taxon>
        <taxon>Clostridiaceae</taxon>
        <taxon>Clostridium</taxon>
    </lineage>
</organism>
<gene>
    <name evidence="4" type="primary">cbiG</name>
    <name evidence="4" type="ORF">bsdE14_38880</name>
</gene>
<dbReference type="NCBIfam" id="NF004466">
    <property type="entry name" value="PRK05788.1-4"/>
    <property type="match status" value="1"/>
</dbReference>
<dbReference type="InterPro" id="IPR036518">
    <property type="entry name" value="CobE/GbiG_C_sf"/>
</dbReference>
<reference evidence="4 5" key="1">
    <citation type="journal article" date="2024" name="Int. J. Syst. Evol. Microbiol.">
        <title>Clostridium omnivorum sp. nov., isolated from anoxic soil under the treatment of reductive soil disinfestation.</title>
        <authorList>
            <person name="Ueki A."/>
            <person name="Tonouchi A."/>
            <person name="Kaku N."/>
            <person name="Honma S."/>
            <person name="Ueki K."/>
        </authorList>
    </citation>
    <scope>NUCLEOTIDE SEQUENCE [LARGE SCALE GENOMIC DNA]</scope>
    <source>
        <strain evidence="4 5">E14</strain>
    </source>
</reference>
<sequence>MNIGVISVTKQGDKIADKVIDFMAATLYSKSTISNFNLMNITKELMEKCDAIIFIASTGIAVRAVAPYLKNKAVDPAVLVVDCSGNFVISLLSGHLGGANELALRVADLIKAQPVITTATDNLGLTAPDMIAKDNNLIIEDLKKAKIIAAKMVEGQTVAFIDEKKLLAVPKGYVDGEKLLTVPNIVYVTNKLNLPEKFIDSSIEALKLIRRDIILGIGCRKDYNSDKMRKTIIEALVKENIDRRSVKAIATVEIKKEERAIIELAEFLNCPISIFTVDEIKKVQHKYEGSDFVEKTIGVRAVCEPAVELSKGRLLTGKLSLGGMTLCIGEEIL</sequence>
<evidence type="ECO:0000313" key="5">
    <source>
        <dbReference type="Proteomes" id="UP001208567"/>
    </source>
</evidence>
<proteinExistence type="predicted"/>
<dbReference type="RefSeq" id="WP_264851785.1">
    <property type="nucleotide sequence ID" value="NZ_BRXR01000001.1"/>
</dbReference>
<dbReference type="PANTHER" id="PTHR37477">
    <property type="entry name" value="COBALT-PRECORRIN-5A HYDROLASE"/>
    <property type="match status" value="1"/>
</dbReference>
<dbReference type="InterPro" id="IPR038029">
    <property type="entry name" value="GbiG_N_sf"/>
</dbReference>
<dbReference type="SUPFAM" id="SSF159664">
    <property type="entry name" value="CobE/GbiG C-terminal domain-like"/>
    <property type="match status" value="1"/>
</dbReference>
<feature type="domain" description="Cobalamin biosynthesis central region" evidence="3">
    <location>
        <begin position="127"/>
        <end position="168"/>
    </location>
</feature>
<comment type="caution">
    <text evidence="4">The sequence shown here is derived from an EMBL/GenBank/DDBJ whole genome shotgun (WGS) entry which is preliminary data.</text>
</comment>
<dbReference type="Gene3D" id="3.30.420.180">
    <property type="entry name" value="CobE/GbiG C-terminal domain"/>
    <property type="match status" value="1"/>
</dbReference>
<feature type="domain" description="Cobalamin synthesis G N-terminal" evidence="2">
    <location>
        <begin position="41"/>
        <end position="121"/>
    </location>
</feature>
<dbReference type="Proteomes" id="UP001208567">
    <property type="component" value="Unassembled WGS sequence"/>
</dbReference>
<dbReference type="InterPro" id="IPR021744">
    <property type="entry name" value="CbiG_N"/>
</dbReference>
<dbReference type="Pfam" id="PF11761">
    <property type="entry name" value="CbiG_mid"/>
    <property type="match status" value="1"/>
</dbReference>
<dbReference type="Gene3D" id="3.40.50.11220">
    <property type="match status" value="1"/>
</dbReference>
<accession>A0ABQ5NB76</accession>
<evidence type="ECO:0000259" key="1">
    <source>
        <dbReference type="Pfam" id="PF01890"/>
    </source>
</evidence>